<dbReference type="AlphaFoldDB" id="A0A7M2WYT8"/>
<evidence type="ECO:0000313" key="3">
    <source>
        <dbReference type="Proteomes" id="UP000593765"/>
    </source>
</evidence>
<dbReference type="SUPFAM" id="SSF48537">
    <property type="entry name" value="Phospholipase C/P1 nuclease"/>
    <property type="match status" value="1"/>
</dbReference>
<evidence type="ECO:0000313" key="2">
    <source>
        <dbReference type="EMBL" id="QOV90668.1"/>
    </source>
</evidence>
<accession>A0A7M2WYT8</accession>
<dbReference type="EMBL" id="CP063458">
    <property type="protein sequence ID" value="QOV90668.1"/>
    <property type="molecule type" value="Genomic_DNA"/>
</dbReference>
<reference evidence="2 3" key="1">
    <citation type="submission" date="2020-10" db="EMBL/GenBank/DDBJ databases">
        <title>Wide distribution of Phycisphaera-like planctomycetes from WD2101 soil group in peatlands and genome analysis of the first cultivated representative.</title>
        <authorList>
            <person name="Dedysh S.N."/>
            <person name="Beletsky A.V."/>
            <person name="Ivanova A."/>
            <person name="Kulichevskaya I.S."/>
            <person name="Suzina N.E."/>
            <person name="Philippov D.A."/>
            <person name="Rakitin A.L."/>
            <person name="Mardanov A.V."/>
            <person name="Ravin N.V."/>
        </authorList>
    </citation>
    <scope>NUCLEOTIDE SEQUENCE [LARGE SCALE GENOMIC DNA]</scope>
    <source>
        <strain evidence="2 3">M1803</strain>
    </source>
</reference>
<feature type="signal peptide" evidence="1">
    <location>
        <begin position="1"/>
        <end position="21"/>
    </location>
</feature>
<evidence type="ECO:0000256" key="1">
    <source>
        <dbReference type="SAM" id="SignalP"/>
    </source>
</evidence>
<dbReference type="InterPro" id="IPR008947">
    <property type="entry name" value="PLipase_C/P1_nuclease_dom_sf"/>
</dbReference>
<proteinExistence type="predicted"/>
<keyword evidence="3" id="KW-1185">Reference proteome</keyword>
<feature type="chain" id="PRO_5034442449" description="S1/P1 Nuclease" evidence="1">
    <location>
        <begin position="22"/>
        <end position="367"/>
    </location>
</feature>
<keyword evidence="1" id="KW-0732">Signal</keyword>
<dbReference type="GO" id="GO:0016788">
    <property type="term" value="F:hydrolase activity, acting on ester bonds"/>
    <property type="evidence" value="ECO:0007669"/>
    <property type="project" value="InterPro"/>
</dbReference>
<organism evidence="2 3">
    <name type="scientific">Humisphaera borealis</name>
    <dbReference type="NCBI Taxonomy" id="2807512"/>
    <lineage>
        <taxon>Bacteria</taxon>
        <taxon>Pseudomonadati</taxon>
        <taxon>Planctomycetota</taxon>
        <taxon>Phycisphaerae</taxon>
        <taxon>Tepidisphaerales</taxon>
        <taxon>Tepidisphaeraceae</taxon>
        <taxon>Humisphaera</taxon>
    </lineage>
</organism>
<dbReference type="Gene3D" id="1.10.575.10">
    <property type="entry name" value="P1 Nuclease"/>
    <property type="match status" value="1"/>
</dbReference>
<dbReference type="RefSeq" id="WP_206293766.1">
    <property type="nucleotide sequence ID" value="NZ_CP063458.1"/>
</dbReference>
<dbReference type="KEGG" id="hbs:IPV69_04720"/>
<evidence type="ECO:0008006" key="4">
    <source>
        <dbReference type="Google" id="ProtNLM"/>
    </source>
</evidence>
<protein>
    <recommendedName>
        <fullName evidence="4">S1/P1 Nuclease</fullName>
    </recommendedName>
</protein>
<name>A0A7M2WYT8_9BACT</name>
<sequence length="367" mass="42155">MRLNILTAVGIALLCQVPAFAWSNKEHMQFARIAAERLIADAKTPPAMKEWLRKGLGKPMDIAAEKQWFMNERIGLFVRTTDPLPYWATMPDMMVMGDNPSKKVEPWGAHERLMHFVDVEFFMADSARRIYKHDLSNKPTVADFPDNPKDYRWERAGFLPFRVRECYQKLVESIKAGKMTDAPGQYPRDEHAIKWAGYLAHYAADNTQPQHATEDYKSSRYFTDGRKSPNVHAEMEYRMCDDDQDDYADLRAEFWPLFEKALAEGKDPVETKDLFRATIEVSLISYDALPMIGRAAMAAAKQGGTPEKPEGPAGEFDTRVFFRSKGTFQGREMTVMEMKAIQTAWAVKRIERLWLAAWDEAHARKPD</sequence>
<dbReference type="Proteomes" id="UP000593765">
    <property type="component" value="Chromosome"/>
</dbReference>
<gene>
    <name evidence="2" type="ORF">IPV69_04720</name>
</gene>